<keyword evidence="13" id="KW-1185">Reference proteome</keyword>
<keyword evidence="4 10" id="KW-1003">Cell membrane</keyword>
<dbReference type="Pfam" id="PF01061">
    <property type="entry name" value="ABC2_membrane"/>
    <property type="match status" value="1"/>
</dbReference>
<dbReference type="PROSITE" id="PS51012">
    <property type="entry name" value="ABC_TM2"/>
    <property type="match status" value="1"/>
</dbReference>
<comment type="similarity">
    <text evidence="2 10">Belongs to the ABC-2 integral membrane protein family.</text>
</comment>
<comment type="subcellular location">
    <subcellularLocation>
        <location evidence="1">Cell inner membrane</location>
        <topology evidence="1">Multi-pass membrane protein</topology>
    </subcellularLocation>
    <subcellularLocation>
        <location evidence="10">Cell membrane</location>
        <topology evidence="10">Multi-pass membrane protein</topology>
    </subcellularLocation>
</comment>
<dbReference type="GO" id="GO:0046677">
    <property type="term" value="P:response to antibiotic"/>
    <property type="evidence" value="ECO:0007669"/>
    <property type="project" value="UniProtKB-KW"/>
</dbReference>
<dbReference type="InterPro" id="IPR000412">
    <property type="entry name" value="ABC_2_transport"/>
</dbReference>
<dbReference type="GO" id="GO:0043190">
    <property type="term" value="C:ATP-binding cassette (ABC) transporter complex"/>
    <property type="evidence" value="ECO:0007669"/>
    <property type="project" value="InterPro"/>
</dbReference>
<keyword evidence="3 10" id="KW-0813">Transport</keyword>
<dbReference type="Proteomes" id="UP000035720">
    <property type="component" value="Unassembled WGS sequence"/>
</dbReference>
<name>A0A077MBY1_9MICO</name>
<dbReference type="STRING" id="1193518.BN13_60025"/>
<accession>A0A077MBY1</accession>
<dbReference type="InterPro" id="IPR013525">
    <property type="entry name" value="ABC2_TM"/>
</dbReference>
<evidence type="ECO:0000256" key="6">
    <source>
        <dbReference type="ARBA" id="ARBA00022692"/>
    </source>
</evidence>
<evidence type="ECO:0000256" key="10">
    <source>
        <dbReference type="RuleBase" id="RU361157"/>
    </source>
</evidence>
<evidence type="ECO:0000256" key="9">
    <source>
        <dbReference type="ARBA" id="ARBA00023251"/>
    </source>
</evidence>
<comment type="caution">
    <text evidence="10">Lacks conserved residue(s) required for the propagation of feature annotation.</text>
</comment>
<dbReference type="PRINTS" id="PR00164">
    <property type="entry name" value="ABC2TRNSPORT"/>
</dbReference>
<evidence type="ECO:0000313" key="12">
    <source>
        <dbReference type="EMBL" id="CCI54124.1"/>
    </source>
</evidence>
<dbReference type="PANTHER" id="PTHR30413:SF8">
    <property type="entry name" value="TRANSPORT PERMEASE PROTEIN"/>
    <property type="match status" value="1"/>
</dbReference>
<keyword evidence="6 10" id="KW-0812">Transmembrane</keyword>
<feature type="transmembrane region" description="Helical" evidence="10">
    <location>
        <begin position="270"/>
        <end position="289"/>
    </location>
</feature>
<feature type="transmembrane region" description="Helical" evidence="10">
    <location>
        <begin position="98"/>
        <end position="120"/>
    </location>
</feature>
<keyword evidence="9" id="KW-0046">Antibiotic resistance</keyword>
<evidence type="ECO:0000256" key="1">
    <source>
        <dbReference type="ARBA" id="ARBA00004429"/>
    </source>
</evidence>
<evidence type="ECO:0000256" key="8">
    <source>
        <dbReference type="ARBA" id="ARBA00023136"/>
    </source>
</evidence>
<dbReference type="InterPro" id="IPR047817">
    <property type="entry name" value="ABC2_TM_bact-type"/>
</dbReference>
<organism evidence="12 13">
    <name type="scientific">Nostocoides jenkinsii Ben 74</name>
    <dbReference type="NCBI Taxonomy" id="1193518"/>
    <lineage>
        <taxon>Bacteria</taxon>
        <taxon>Bacillati</taxon>
        <taxon>Actinomycetota</taxon>
        <taxon>Actinomycetes</taxon>
        <taxon>Micrococcales</taxon>
        <taxon>Intrasporangiaceae</taxon>
        <taxon>Nostocoides</taxon>
    </lineage>
</organism>
<proteinExistence type="inferred from homology"/>
<dbReference type="EMBL" id="CAJC01000172">
    <property type="protein sequence ID" value="CCI54124.1"/>
    <property type="molecule type" value="Genomic_DNA"/>
</dbReference>
<keyword evidence="7 10" id="KW-1133">Transmembrane helix</keyword>
<comment type="caution">
    <text evidence="12">The sequence shown here is derived from an EMBL/GenBank/DDBJ whole genome shotgun (WGS) entry which is preliminary data.</text>
</comment>
<dbReference type="PANTHER" id="PTHR30413">
    <property type="entry name" value="INNER MEMBRANE TRANSPORT PERMEASE"/>
    <property type="match status" value="1"/>
</dbReference>
<dbReference type="AlphaFoldDB" id="A0A077MBY1"/>
<sequence>MTPGSPGDTPPPALSPQEAAALAKAHGLTPLGARPAFGDYVRSIWRRRSFLWTLSQAEAAEKNAEDRLGMLWTLLNPLLLVVSYFLIFGLLLDTKRGVTNFIAFLSIGVVVFGYSSAAITKGTKAIVGNMGLVRALRFPRALLPLSVTLTEFLMTLPAMAVLLVVMLITHEPLTWRWLLLPVALGIQTAILAGLVLMGARLVNVARDIGNLIPVVIRLLRYISGVFFSIDRYAEHHPTVQACLSLQPLALPMDLVRQCLMAEFPVKPLEWFVGLGWAVVLLGAGLWIFWRDEANYGRA</sequence>
<evidence type="ECO:0000259" key="11">
    <source>
        <dbReference type="PROSITE" id="PS51012"/>
    </source>
</evidence>
<feature type="transmembrane region" description="Helical" evidence="10">
    <location>
        <begin position="71"/>
        <end position="92"/>
    </location>
</feature>
<keyword evidence="5" id="KW-0997">Cell inner membrane</keyword>
<feature type="domain" description="ABC transmembrane type-2" evidence="11">
    <location>
        <begin position="68"/>
        <end position="291"/>
    </location>
</feature>
<evidence type="ECO:0000256" key="5">
    <source>
        <dbReference type="ARBA" id="ARBA00022519"/>
    </source>
</evidence>
<feature type="transmembrane region" description="Helical" evidence="10">
    <location>
        <begin position="174"/>
        <end position="196"/>
    </location>
</feature>
<evidence type="ECO:0000256" key="2">
    <source>
        <dbReference type="ARBA" id="ARBA00007783"/>
    </source>
</evidence>
<evidence type="ECO:0000256" key="7">
    <source>
        <dbReference type="ARBA" id="ARBA00022989"/>
    </source>
</evidence>
<dbReference type="OrthoDB" id="4186295at2"/>
<protein>
    <recommendedName>
        <fullName evidence="10">Transport permease protein</fullName>
    </recommendedName>
</protein>
<evidence type="ECO:0000256" key="4">
    <source>
        <dbReference type="ARBA" id="ARBA00022475"/>
    </source>
</evidence>
<keyword evidence="8 10" id="KW-0472">Membrane</keyword>
<feature type="transmembrane region" description="Helical" evidence="10">
    <location>
        <begin position="141"/>
        <end position="168"/>
    </location>
</feature>
<dbReference type="RefSeq" id="WP_048543974.1">
    <property type="nucleotide sequence ID" value="NZ_HF571038.1"/>
</dbReference>
<dbReference type="GO" id="GO:0015920">
    <property type="term" value="P:lipopolysaccharide transport"/>
    <property type="evidence" value="ECO:0007669"/>
    <property type="project" value="TreeGrafter"/>
</dbReference>
<evidence type="ECO:0000256" key="3">
    <source>
        <dbReference type="ARBA" id="ARBA00022448"/>
    </source>
</evidence>
<evidence type="ECO:0000313" key="13">
    <source>
        <dbReference type="Proteomes" id="UP000035720"/>
    </source>
</evidence>
<dbReference type="GO" id="GO:0140359">
    <property type="term" value="F:ABC-type transporter activity"/>
    <property type="evidence" value="ECO:0007669"/>
    <property type="project" value="InterPro"/>
</dbReference>
<gene>
    <name evidence="12" type="ORF">BN13_60025</name>
</gene>
<reference evidence="12 13" key="1">
    <citation type="journal article" date="2013" name="ISME J.">
        <title>A metabolic model for members of the genus Tetrasphaera involved in enhanced biological phosphorus removal.</title>
        <authorList>
            <person name="Kristiansen R."/>
            <person name="Nguyen H.T.T."/>
            <person name="Saunders A.M."/>
            <person name="Nielsen J.L."/>
            <person name="Wimmer R."/>
            <person name="Le V.Q."/>
            <person name="McIlroy S.J."/>
            <person name="Petrovski S."/>
            <person name="Seviour R.J."/>
            <person name="Calteau A."/>
            <person name="Nielsen K.L."/>
            <person name="Nielsen P.H."/>
        </authorList>
    </citation>
    <scope>NUCLEOTIDE SEQUENCE [LARGE SCALE GENOMIC DNA]</scope>
    <source>
        <strain evidence="12 13">Ben 74</strain>
    </source>
</reference>